<evidence type="ECO:0000256" key="1">
    <source>
        <dbReference type="SAM" id="MobiDB-lite"/>
    </source>
</evidence>
<dbReference type="HOGENOM" id="CLU_1267277_0_0_1"/>
<organism evidence="2 3">
    <name type="scientific">Penicillium oxalicum (strain 114-2 / CGMCC 5302)</name>
    <name type="common">Penicillium decumbens</name>
    <dbReference type="NCBI Taxonomy" id="933388"/>
    <lineage>
        <taxon>Eukaryota</taxon>
        <taxon>Fungi</taxon>
        <taxon>Dikarya</taxon>
        <taxon>Ascomycota</taxon>
        <taxon>Pezizomycotina</taxon>
        <taxon>Eurotiomycetes</taxon>
        <taxon>Eurotiomycetidae</taxon>
        <taxon>Eurotiales</taxon>
        <taxon>Aspergillaceae</taxon>
        <taxon>Penicillium</taxon>
    </lineage>
</organism>
<keyword evidence="3" id="KW-1185">Reference proteome</keyword>
<accession>S8B262</accession>
<gene>
    <name evidence="2" type="ORF">PDE_07869</name>
</gene>
<evidence type="ECO:0000313" key="2">
    <source>
        <dbReference type="EMBL" id="EPS32908.1"/>
    </source>
</evidence>
<sequence>MDRWGALVMREREEFGQMVAWDEARWSGIDGSLSPSSSFLVSSGGEDGDTRGISGTTTAGTTWSNTDLATYLLMIALCVARLHFEPIRIDKMGRFMTKVHELAHSLDVEEHGPELDEIWETMADVVFCGWKGSRVGAGEEKSSKYRVMKSTSQLKQDIKSGLCMNSKKQKEKKSRRPSQHTDARKTKPLFIIKRKAFCSQVDTTRTGCKILVQDGNWQ</sequence>
<dbReference type="OrthoDB" id="10362187at2759"/>
<feature type="region of interest" description="Disordered" evidence="1">
    <location>
        <begin position="40"/>
        <end position="59"/>
    </location>
</feature>
<dbReference type="AlphaFoldDB" id="S8B262"/>
<dbReference type="Proteomes" id="UP000019376">
    <property type="component" value="Unassembled WGS sequence"/>
</dbReference>
<reference evidence="2 3" key="1">
    <citation type="journal article" date="2013" name="PLoS ONE">
        <title>Genomic and secretomic analyses reveal unique features of the lignocellulolytic enzyme system of Penicillium decumbens.</title>
        <authorList>
            <person name="Liu G."/>
            <person name="Zhang L."/>
            <person name="Wei X."/>
            <person name="Zou G."/>
            <person name="Qin Y."/>
            <person name="Ma L."/>
            <person name="Li J."/>
            <person name="Zheng H."/>
            <person name="Wang S."/>
            <person name="Wang C."/>
            <person name="Xun L."/>
            <person name="Zhao G.-P."/>
            <person name="Zhou Z."/>
            <person name="Qu Y."/>
        </authorList>
    </citation>
    <scope>NUCLEOTIDE SEQUENCE [LARGE SCALE GENOMIC DNA]</scope>
    <source>
        <strain evidence="3">114-2 / CGMCC 5302</strain>
    </source>
</reference>
<feature type="region of interest" description="Disordered" evidence="1">
    <location>
        <begin position="165"/>
        <end position="185"/>
    </location>
</feature>
<evidence type="ECO:0000313" key="3">
    <source>
        <dbReference type="Proteomes" id="UP000019376"/>
    </source>
</evidence>
<dbReference type="EMBL" id="KB644414">
    <property type="protein sequence ID" value="EPS32908.1"/>
    <property type="molecule type" value="Genomic_DNA"/>
</dbReference>
<proteinExistence type="predicted"/>
<protein>
    <submittedName>
        <fullName evidence="2">Uncharacterized protein</fullName>
    </submittedName>
</protein>
<name>S8B262_PENO1</name>
<feature type="compositionally biased region" description="Basic residues" evidence="1">
    <location>
        <begin position="167"/>
        <end position="178"/>
    </location>
</feature>